<reference evidence="5" key="1">
    <citation type="submission" date="2022-08" db="EMBL/GenBank/DDBJ databases">
        <title>Alicyclobacillus dauci DSM2870, complete genome.</title>
        <authorList>
            <person name="Wang Q."/>
            <person name="Cai R."/>
            <person name="Wang Z."/>
        </authorList>
    </citation>
    <scope>NUCLEOTIDE SEQUENCE</scope>
    <source>
        <strain evidence="5">DSM 28700</strain>
    </source>
</reference>
<comment type="catalytic activity">
    <reaction evidence="3">
        <text>a purine D-ribonucleoside + phosphate = a purine nucleobase + alpha-D-ribose 1-phosphate</text>
        <dbReference type="Rhea" id="RHEA:19805"/>
        <dbReference type="ChEBI" id="CHEBI:26386"/>
        <dbReference type="ChEBI" id="CHEBI:43474"/>
        <dbReference type="ChEBI" id="CHEBI:57720"/>
        <dbReference type="ChEBI" id="CHEBI:142355"/>
        <dbReference type="EC" id="2.4.2.1"/>
    </reaction>
</comment>
<dbReference type="PANTHER" id="PTHR42679">
    <property type="entry name" value="S-METHYL-5'-THIOADENOSINE PHOSPHORYLASE"/>
    <property type="match status" value="1"/>
</dbReference>
<feature type="site" description="Important for substrate specificity" evidence="3">
    <location>
        <position position="218"/>
    </location>
</feature>
<name>A0ABY6YX41_9BACL</name>
<feature type="site" description="Important for substrate specificity" evidence="3">
    <location>
        <position position="164"/>
    </location>
</feature>
<feature type="binding site" evidence="3">
    <location>
        <position position="182"/>
    </location>
    <ligand>
        <name>substrate</name>
    </ligand>
</feature>
<keyword evidence="2 3" id="KW-0808">Transferase</keyword>
<feature type="binding site" evidence="3">
    <location>
        <begin position="51"/>
        <end position="52"/>
    </location>
    <ligand>
        <name>phosphate</name>
        <dbReference type="ChEBI" id="CHEBI:43474"/>
    </ligand>
</feature>
<feature type="binding site" evidence="3">
    <location>
        <position position="11"/>
    </location>
    <ligand>
        <name>phosphate</name>
        <dbReference type="ChEBI" id="CHEBI:43474"/>
    </ligand>
</feature>
<dbReference type="CDD" id="cd09010">
    <property type="entry name" value="MTAP_SsMTAPII_like_MTIP"/>
    <property type="match status" value="1"/>
</dbReference>
<dbReference type="InterPro" id="IPR000845">
    <property type="entry name" value="Nucleoside_phosphorylase_d"/>
</dbReference>
<evidence type="ECO:0000256" key="3">
    <source>
        <dbReference type="HAMAP-Rule" id="MF_01963"/>
    </source>
</evidence>
<feature type="binding site" evidence="3">
    <location>
        <begin position="206"/>
        <end position="208"/>
    </location>
    <ligand>
        <name>substrate</name>
    </ligand>
</feature>
<evidence type="ECO:0000313" key="5">
    <source>
        <dbReference type="EMBL" id="WAH35145.1"/>
    </source>
</evidence>
<keyword evidence="1 3" id="KW-0328">Glycosyltransferase</keyword>
<dbReference type="NCBIfam" id="TIGR01694">
    <property type="entry name" value="MTAP"/>
    <property type="match status" value="1"/>
</dbReference>
<dbReference type="EC" id="2.4.2.1" evidence="3"/>
<keyword evidence="6" id="KW-1185">Reference proteome</keyword>
<dbReference type="Gene3D" id="3.40.50.1580">
    <property type="entry name" value="Nucleoside phosphorylase domain"/>
    <property type="match status" value="1"/>
</dbReference>
<dbReference type="PANTHER" id="PTHR42679:SF2">
    <property type="entry name" value="S-METHYL-5'-THIOADENOSINE PHOSPHORYLASE"/>
    <property type="match status" value="1"/>
</dbReference>
<protein>
    <recommendedName>
        <fullName evidence="3">Probable 6-oxopurine nucleoside phosphorylase</fullName>
        <ecNumber evidence="3">2.4.2.1</ecNumber>
    </recommendedName>
    <alternativeName>
        <fullName evidence="3">Purine nucleoside phosphorylase</fullName>
        <shortName evidence="3">PNP</shortName>
    </alternativeName>
</protein>
<dbReference type="EMBL" id="CP104064">
    <property type="protein sequence ID" value="WAH35145.1"/>
    <property type="molecule type" value="Genomic_DNA"/>
</dbReference>
<dbReference type="InterPro" id="IPR010044">
    <property type="entry name" value="MTAP"/>
</dbReference>
<dbReference type="NCBIfam" id="NF006599">
    <property type="entry name" value="PRK09136.1"/>
    <property type="match status" value="1"/>
</dbReference>
<evidence type="ECO:0000256" key="2">
    <source>
        <dbReference type="ARBA" id="ARBA00022679"/>
    </source>
</evidence>
<comment type="similarity">
    <text evidence="3">Belongs to the PNP/MTAP phosphorylase family. MTAP subfamily.</text>
</comment>
<dbReference type="GO" id="GO:0017061">
    <property type="term" value="F:S-methyl-5-thioadenosine phosphorylase activity"/>
    <property type="evidence" value="ECO:0007669"/>
    <property type="project" value="UniProtKB-EC"/>
</dbReference>
<sequence length="266" mass="29043">MAVKYAIIGGTGVYDPGQVDDARTDKIHTPYGEATVTIGTYAGKHVAFMARHGEGHATPPHRINYRANIWALKEIGVEQVLATAAVGSLQLALAPGELVLVDDVIDMTKSRISTFFDAERVVHVDMSDPYCGRLRQHLKDTADHLGYHVHDGGVYVCTEGPRFETKAEIQMYSRLGGSVVGMTSIPEVTLAKEAELCYATVCMVTNYAAGLSSHPLTHQEVVDTMRDNVGKIRSLFYNFIERDTSTRTCSCKEAVGGQTPLGQEEH</sequence>
<dbReference type="Pfam" id="PF01048">
    <property type="entry name" value="PNP_UDP_1"/>
    <property type="match status" value="1"/>
</dbReference>
<evidence type="ECO:0000313" key="6">
    <source>
        <dbReference type="Proteomes" id="UP001164803"/>
    </source>
</evidence>
<comment type="miscellaneous">
    <text evidence="3">Although this enzyme belongs to the family of MTA phosphorylases based on sequence homology, it has been shown that conserved amino acid substitutions in the substrate binding pocket convert the substrate specificity of this enzyme from 6-aminopurines to 6-oxopurines.</text>
</comment>
<dbReference type="RefSeq" id="WP_268042074.1">
    <property type="nucleotide sequence ID" value="NZ_CP104064.1"/>
</dbReference>
<evidence type="ECO:0000256" key="1">
    <source>
        <dbReference type="ARBA" id="ARBA00022676"/>
    </source>
</evidence>
<comment type="pathway">
    <text evidence="3">Purine metabolism; purine nucleoside salvage.</text>
</comment>
<comment type="caution">
    <text evidence="3">Lacks conserved residue(s) required for the propagation of feature annotation.</text>
</comment>
<dbReference type="HAMAP" id="MF_01963">
    <property type="entry name" value="MTAP"/>
    <property type="match status" value="1"/>
</dbReference>
<gene>
    <name evidence="5" type="primary">mtnP</name>
    <name evidence="5" type="ORF">NZD86_12545</name>
</gene>
<comment type="function">
    <text evidence="3">Purine nucleoside phosphorylase which is highly specific for 6-oxopurine nucleosides. Cleaves guanosine or inosine to respective bases and sugar-1-phosphate molecules. Involved in purine salvage.</text>
</comment>
<dbReference type="Proteomes" id="UP001164803">
    <property type="component" value="Chromosome"/>
</dbReference>
<evidence type="ECO:0000259" key="4">
    <source>
        <dbReference type="Pfam" id="PF01048"/>
    </source>
</evidence>
<accession>A0ABY6YX41</accession>
<organism evidence="5 6">
    <name type="scientific">Alicyclobacillus dauci</name>
    <dbReference type="NCBI Taxonomy" id="1475485"/>
    <lineage>
        <taxon>Bacteria</taxon>
        <taxon>Bacillati</taxon>
        <taxon>Bacillota</taxon>
        <taxon>Bacilli</taxon>
        <taxon>Bacillales</taxon>
        <taxon>Alicyclobacillaceae</taxon>
        <taxon>Alicyclobacillus</taxon>
    </lineage>
</organism>
<keyword evidence="3" id="KW-0660">Purine salvage</keyword>
<dbReference type="InterPro" id="IPR035994">
    <property type="entry name" value="Nucleoside_phosphorylase_sf"/>
</dbReference>
<dbReference type="SUPFAM" id="SSF53167">
    <property type="entry name" value="Purine and uridine phosphorylases"/>
    <property type="match status" value="1"/>
</dbReference>
<comment type="subunit">
    <text evidence="3">Homohexamer. Dimer of a homotrimer.</text>
</comment>
<feature type="domain" description="Nucleoside phosphorylase" evidence="4">
    <location>
        <begin position="4"/>
        <end position="240"/>
    </location>
</feature>
<feature type="binding site" evidence="3">
    <location>
        <position position="183"/>
    </location>
    <ligand>
        <name>phosphate</name>
        <dbReference type="ChEBI" id="CHEBI:43474"/>
    </ligand>
</feature>
<proteinExistence type="inferred from homology"/>